<reference evidence="4" key="1">
    <citation type="journal article" date="2021" name="Science">
        <title>Hunting the eagle killer: A cyanobacterial neurotoxin causes vacuolar myelinopathy.</title>
        <authorList>
            <person name="Breinlinger S."/>
            <person name="Phillips T.J."/>
            <person name="Haram B.N."/>
            <person name="Mares J."/>
            <person name="Martinez Yerena J.A."/>
            <person name="Hrouzek P."/>
            <person name="Sobotka R."/>
            <person name="Henderson W.M."/>
            <person name="Schmieder P."/>
            <person name="Williams S.M."/>
            <person name="Lauderdale J.D."/>
            <person name="Wilde H.D."/>
            <person name="Gerrin W."/>
            <person name="Kust A."/>
            <person name="Washington J.W."/>
            <person name="Wagner C."/>
            <person name="Geier B."/>
            <person name="Liebeke M."/>
            <person name="Enke H."/>
            <person name="Niedermeyer T.H.J."/>
            <person name="Wilde S.B."/>
        </authorList>
    </citation>
    <scope>NUCLEOTIDE SEQUENCE [LARGE SCALE GENOMIC DNA]</scope>
    <source>
        <strain evidence="4">Thurmond2011</strain>
    </source>
</reference>
<dbReference type="Pfam" id="PF13369">
    <property type="entry name" value="Transglut_core2"/>
    <property type="match status" value="1"/>
</dbReference>
<gene>
    <name evidence="3" type="ORF">G7B40_028880</name>
</gene>
<dbReference type="InterPro" id="IPR011990">
    <property type="entry name" value="TPR-like_helical_dom_sf"/>
</dbReference>
<feature type="domain" description="Protein SirB1 N-terminal" evidence="2">
    <location>
        <begin position="42"/>
        <end position="193"/>
    </location>
</feature>
<dbReference type="AlphaFoldDB" id="A0AAP5IBM9"/>
<dbReference type="SUPFAM" id="SSF48452">
    <property type="entry name" value="TPR-like"/>
    <property type="match status" value="1"/>
</dbReference>
<evidence type="ECO:0000259" key="2">
    <source>
        <dbReference type="Pfam" id="PF13369"/>
    </source>
</evidence>
<evidence type="ECO:0000313" key="3">
    <source>
        <dbReference type="EMBL" id="MDR9898541.1"/>
    </source>
</evidence>
<keyword evidence="4" id="KW-1185">Reference proteome</keyword>
<dbReference type="Pfam" id="PF13371">
    <property type="entry name" value="TPR_9"/>
    <property type="match status" value="1"/>
</dbReference>
<evidence type="ECO:0000256" key="1">
    <source>
        <dbReference type="ARBA" id="ARBA00007100"/>
    </source>
</evidence>
<evidence type="ECO:0000313" key="4">
    <source>
        <dbReference type="Proteomes" id="UP000667802"/>
    </source>
</evidence>
<proteinExistence type="inferred from homology"/>
<dbReference type="InterPro" id="IPR032698">
    <property type="entry name" value="SirB1_N"/>
</dbReference>
<protein>
    <submittedName>
        <fullName evidence="3">SirB1 family protein</fullName>
    </submittedName>
</protein>
<sequence length="273" mass="31738">MNFSSARHFFFQEIQQPDECIDLAKAALYIAQEEYPELDPEEYLNALDTMAGEAEERLPYPRYPLRVIQAINQYLYDDLGFAGNRKDFYDPRNSFFNEVIDRRVGIPITLSLVYLEIARRIDFPMVGVGMPGHFLIRPDLPEMELFVDPFNSGEVMFAQDCQERLSQIYHRPVPLQPEFVATVTPRQFLLRMLTNLKATYLRLHEFEKALAAVDRILLLFPGIPFELRDRGLLCYHLGLFSQAADDLQNYLDKAPNAFDAHEIRRLLAQINLE</sequence>
<name>A0AAP5IBM9_9CYAN</name>
<comment type="similarity">
    <text evidence="1">Belongs to the UPF0162 family.</text>
</comment>
<dbReference type="Proteomes" id="UP000667802">
    <property type="component" value="Unassembled WGS sequence"/>
</dbReference>
<dbReference type="Gene3D" id="1.25.40.10">
    <property type="entry name" value="Tetratricopeptide repeat domain"/>
    <property type="match status" value="1"/>
</dbReference>
<comment type="caution">
    <text evidence="3">The sequence shown here is derived from an EMBL/GenBank/DDBJ whole genome shotgun (WGS) entry which is preliminary data.</text>
</comment>
<organism evidence="3 4">
    <name type="scientific">Aetokthonos hydrillicola Thurmond2011</name>
    <dbReference type="NCBI Taxonomy" id="2712845"/>
    <lineage>
        <taxon>Bacteria</taxon>
        <taxon>Bacillati</taxon>
        <taxon>Cyanobacteriota</taxon>
        <taxon>Cyanophyceae</taxon>
        <taxon>Nostocales</taxon>
        <taxon>Hapalosiphonaceae</taxon>
        <taxon>Aetokthonos</taxon>
    </lineage>
</organism>
<dbReference type="PANTHER" id="PTHR31350:SF21">
    <property type="entry name" value="F-BOX ONLY PROTEIN 21"/>
    <property type="match status" value="1"/>
</dbReference>
<dbReference type="EMBL" id="JAALHA020000018">
    <property type="protein sequence ID" value="MDR9898541.1"/>
    <property type="molecule type" value="Genomic_DNA"/>
</dbReference>
<accession>A0AAP5IBM9</accession>
<dbReference type="RefSeq" id="WP_310834204.1">
    <property type="nucleotide sequence ID" value="NZ_JAALHA020000018.1"/>
</dbReference>
<dbReference type="PANTHER" id="PTHR31350">
    <property type="entry name" value="SI:DKEY-261L7.2"/>
    <property type="match status" value="1"/>
</dbReference>